<feature type="domain" description="Reverse transcriptase Ty1/copia-type" evidence="1">
    <location>
        <begin position="6"/>
        <end position="110"/>
    </location>
</feature>
<reference evidence="2" key="1">
    <citation type="submission" date="2015-11" db="EMBL/GenBank/DDBJ databases">
        <title>De novo transcriptome assembly of four potential Pierce s Disease insect vectors from Arizona vineyards.</title>
        <authorList>
            <person name="Tassone E.E."/>
        </authorList>
    </citation>
    <scope>NUCLEOTIDE SEQUENCE</scope>
</reference>
<dbReference type="InterPro" id="IPR043502">
    <property type="entry name" value="DNA/RNA_pol_sf"/>
</dbReference>
<feature type="non-terminal residue" evidence="2">
    <location>
        <position position="110"/>
    </location>
</feature>
<evidence type="ECO:0000313" key="2">
    <source>
        <dbReference type="EMBL" id="JAS42641.1"/>
    </source>
</evidence>
<organism evidence="2">
    <name type="scientific">Cuerna arida</name>
    <dbReference type="NCBI Taxonomy" id="1464854"/>
    <lineage>
        <taxon>Eukaryota</taxon>
        <taxon>Metazoa</taxon>
        <taxon>Ecdysozoa</taxon>
        <taxon>Arthropoda</taxon>
        <taxon>Hexapoda</taxon>
        <taxon>Insecta</taxon>
        <taxon>Pterygota</taxon>
        <taxon>Neoptera</taxon>
        <taxon>Paraneoptera</taxon>
        <taxon>Hemiptera</taxon>
        <taxon>Auchenorrhyncha</taxon>
        <taxon>Membracoidea</taxon>
        <taxon>Cicadellidae</taxon>
        <taxon>Cicadellinae</taxon>
        <taxon>Proconiini</taxon>
        <taxon>Cuerna</taxon>
    </lineage>
</organism>
<sequence length="110" mass="12593">PKGLESKEEVFKLNRALYGLRSSPKNWNDTFSKALIKLGLDRSQYDYCLYFAKDLYLLLFVDDALVTGNLNKVNELISNLHEEFNVKDLGNVKCFLGMEISKSQNGIQIK</sequence>
<name>A0A1B6EXU5_9HEMI</name>
<protein>
    <recommendedName>
        <fullName evidence="1">Reverse transcriptase Ty1/copia-type domain-containing protein</fullName>
    </recommendedName>
</protein>
<proteinExistence type="predicted"/>
<dbReference type="InterPro" id="IPR013103">
    <property type="entry name" value="RVT_2"/>
</dbReference>
<evidence type="ECO:0000259" key="1">
    <source>
        <dbReference type="Pfam" id="PF07727"/>
    </source>
</evidence>
<dbReference type="Pfam" id="PF07727">
    <property type="entry name" value="RVT_2"/>
    <property type="match status" value="1"/>
</dbReference>
<dbReference type="EMBL" id="GECZ01027128">
    <property type="protein sequence ID" value="JAS42641.1"/>
    <property type="molecule type" value="Transcribed_RNA"/>
</dbReference>
<accession>A0A1B6EXU5</accession>
<dbReference type="AlphaFoldDB" id="A0A1B6EXU5"/>
<dbReference type="GO" id="GO:0071897">
    <property type="term" value="P:DNA biosynthetic process"/>
    <property type="evidence" value="ECO:0007669"/>
    <property type="project" value="UniProtKB-ARBA"/>
</dbReference>
<dbReference type="SUPFAM" id="SSF56672">
    <property type="entry name" value="DNA/RNA polymerases"/>
    <property type="match status" value="1"/>
</dbReference>
<gene>
    <name evidence="2" type="ORF">g.45838</name>
</gene>
<feature type="non-terminal residue" evidence="2">
    <location>
        <position position="1"/>
    </location>
</feature>